<evidence type="ECO:0000256" key="4">
    <source>
        <dbReference type="ARBA" id="ARBA00022840"/>
    </source>
</evidence>
<dbReference type="PROSITE" id="PS51192">
    <property type="entry name" value="HELICASE_ATP_BIND_1"/>
    <property type="match status" value="1"/>
</dbReference>
<evidence type="ECO:0000256" key="7">
    <source>
        <dbReference type="RuleBase" id="RU365068"/>
    </source>
</evidence>
<keyword evidence="2 6" id="KW-0378">Hydrolase</keyword>
<organism evidence="11 12">
    <name type="scientific">Polarella glacialis</name>
    <name type="common">Dinoflagellate</name>
    <dbReference type="NCBI Taxonomy" id="89957"/>
    <lineage>
        <taxon>Eukaryota</taxon>
        <taxon>Sar</taxon>
        <taxon>Alveolata</taxon>
        <taxon>Dinophyceae</taxon>
        <taxon>Suessiales</taxon>
        <taxon>Suessiaceae</taxon>
        <taxon>Polarella</taxon>
    </lineage>
</organism>
<dbReference type="OrthoDB" id="193716at2759"/>
<dbReference type="SUPFAM" id="SSF52540">
    <property type="entry name" value="P-loop containing nucleoside triphosphate hydrolases"/>
    <property type="match status" value="1"/>
</dbReference>
<feature type="region of interest" description="Disordered" evidence="8">
    <location>
        <begin position="648"/>
        <end position="709"/>
    </location>
</feature>
<dbReference type="CDD" id="cd18787">
    <property type="entry name" value="SF2_C_DEAD"/>
    <property type="match status" value="1"/>
</dbReference>
<dbReference type="Proteomes" id="UP000654075">
    <property type="component" value="Unassembled WGS sequence"/>
</dbReference>
<dbReference type="EMBL" id="CAJNNV010028466">
    <property type="protein sequence ID" value="CAE8624686.1"/>
    <property type="molecule type" value="Genomic_DNA"/>
</dbReference>
<reference evidence="11" key="1">
    <citation type="submission" date="2021-02" db="EMBL/GenBank/DDBJ databases">
        <authorList>
            <person name="Dougan E. K."/>
            <person name="Rhodes N."/>
            <person name="Thang M."/>
            <person name="Chan C."/>
        </authorList>
    </citation>
    <scope>NUCLEOTIDE SEQUENCE</scope>
</reference>
<dbReference type="InterPro" id="IPR027417">
    <property type="entry name" value="P-loop_NTPase"/>
</dbReference>
<evidence type="ECO:0000256" key="1">
    <source>
        <dbReference type="ARBA" id="ARBA00022741"/>
    </source>
</evidence>
<dbReference type="InterPro" id="IPR000629">
    <property type="entry name" value="RNA-helicase_DEAD-box_CS"/>
</dbReference>
<protein>
    <recommendedName>
        <fullName evidence="7">ATP-dependent RNA helicase</fullName>
        <ecNumber evidence="7">3.6.4.13</ecNumber>
    </recommendedName>
</protein>
<dbReference type="Pfam" id="PF00270">
    <property type="entry name" value="DEAD"/>
    <property type="match status" value="1"/>
</dbReference>
<dbReference type="Gene3D" id="3.40.50.300">
    <property type="entry name" value="P-loop containing nucleotide triphosphate hydrolases"/>
    <property type="match status" value="2"/>
</dbReference>
<dbReference type="PROSITE" id="PS51194">
    <property type="entry name" value="HELICASE_CTER"/>
    <property type="match status" value="1"/>
</dbReference>
<feature type="domain" description="Helicase ATP-binding" evidence="9">
    <location>
        <begin position="163"/>
        <end position="343"/>
    </location>
</feature>
<dbReference type="InterPro" id="IPR014001">
    <property type="entry name" value="Helicase_ATP-bd"/>
</dbReference>
<keyword evidence="1 6" id="KW-0547">Nucleotide-binding</keyword>
<comment type="catalytic activity">
    <reaction evidence="7">
        <text>ATP + H2O = ADP + phosphate + H(+)</text>
        <dbReference type="Rhea" id="RHEA:13065"/>
        <dbReference type="ChEBI" id="CHEBI:15377"/>
        <dbReference type="ChEBI" id="CHEBI:15378"/>
        <dbReference type="ChEBI" id="CHEBI:30616"/>
        <dbReference type="ChEBI" id="CHEBI:43474"/>
        <dbReference type="ChEBI" id="CHEBI:456216"/>
        <dbReference type="EC" id="3.6.4.13"/>
    </reaction>
</comment>
<dbReference type="GO" id="GO:0003723">
    <property type="term" value="F:RNA binding"/>
    <property type="evidence" value="ECO:0007669"/>
    <property type="project" value="UniProtKB-UniRule"/>
</dbReference>
<dbReference type="AlphaFoldDB" id="A0A813GHU6"/>
<dbReference type="GO" id="GO:0016787">
    <property type="term" value="F:hydrolase activity"/>
    <property type="evidence" value="ECO:0007669"/>
    <property type="project" value="UniProtKB-KW"/>
</dbReference>
<evidence type="ECO:0000313" key="11">
    <source>
        <dbReference type="EMBL" id="CAE8624686.1"/>
    </source>
</evidence>
<dbReference type="InterPro" id="IPR011545">
    <property type="entry name" value="DEAD/DEAH_box_helicase_dom"/>
</dbReference>
<dbReference type="InterPro" id="IPR001650">
    <property type="entry name" value="Helicase_C-like"/>
</dbReference>
<proteinExistence type="inferred from homology"/>
<keyword evidence="5 7" id="KW-0694">RNA-binding</keyword>
<keyword evidence="3 6" id="KW-0347">Helicase</keyword>
<dbReference type="SMART" id="SM00487">
    <property type="entry name" value="DEXDc"/>
    <property type="match status" value="1"/>
</dbReference>
<evidence type="ECO:0000256" key="2">
    <source>
        <dbReference type="ARBA" id="ARBA00022801"/>
    </source>
</evidence>
<evidence type="ECO:0000313" key="12">
    <source>
        <dbReference type="Proteomes" id="UP000654075"/>
    </source>
</evidence>
<accession>A0A813GHU6</accession>
<comment type="similarity">
    <text evidence="6">Belongs to the DEAD box helicase family.</text>
</comment>
<evidence type="ECO:0000256" key="3">
    <source>
        <dbReference type="ARBA" id="ARBA00022806"/>
    </source>
</evidence>
<dbReference type="PANTHER" id="PTHR24031">
    <property type="entry name" value="RNA HELICASE"/>
    <property type="match status" value="1"/>
</dbReference>
<evidence type="ECO:0000256" key="8">
    <source>
        <dbReference type="SAM" id="MobiDB-lite"/>
    </source>
</evidence>
<dbReference type="Pfam" id="PF00271">
    <property type="entry name" value="Helicase_C"/>
    <property type="match status" value="1"/>
</dbReference>
<keyword evidence="12" id="KW-1185">Reference proteome</keyword>
<dbReference type="GO" id="GO:0005524">
    <property type="term" value="F:ATP binding"/>
    <property type="evidence" value="ECO:0007669"/>
    <property type="project" value="UniProtKB-UniRule"/>
</dbReference>
<dbReference type="EC" id="3.6.4.13" evidence="7"/>
<comment type="caution">
    <text evidence="11">The sequence shown here is derived from an EMBL/GenBank/DDBJ whole genome shotgun (WGS) entry which is preliminary data.</text>
</comment>
<dbReference type="PROSITE" id="PS00039">
    <property type="entry name" value="DEAD_ATP_HELICASE"/>
    <property type="match status" value="1"/>
</dbReference>
<comment type="function">
    <text evidence="7">RNA helicase.</text>
</comment>
<feature type="domain" description="Helicase C-terminal" evidence="10">
    <location>
        <begin position="367"/>
        <end position="526"/>
    </location>
</feature>
<evidence type="ECO:0000259" key="10">
    <source>
        <dbReference type="PROSITE" id="PS51194"/>
    </source>
</evidence>
<dbReference type="GO" id="GO:0003724">
    <property type="term" value="F:RNA helicase activity"/>
    <property type="evidence" value="ECO:0007669"/>
    <property type="project" value="UniProtKB-EC"/>
</dbReference>
<evidence type="ECO:0000256" key="6">
    <source>
        <dbReference type="RuleBase" id="RU000492"/>
    </source>
</evidence>
<name>A0A813GHU6_POLGL</name>
<feature type="compositionally biased region" description="Basic and acidic residues" evidence="8">
    <location>
        <begin position="648"/>
        <end position="660"/>
    </location>
</feature>
<evidence type="ECO:0000259" key="9">
    <source>
        <dbReference type="PROSITE" id="PS51192"/>
    </source>
</evidence>
<keyword evidence="4 6" id="KW-0067">ATP-binding</keyword>
<gene>
    <name evidence="11" type="ORF">PGLA1383_LOCUS41791</name>
</gene>
<sequence length="709" mass="77552">MSPPKSEGRQRLGPERARHAVSVSLRLASAATAIAVAAAVFRAASCYYNSRRGNTGHQASGSAACGFTRIPPTASSTTVGRTLNSLGRQPTQPLLKRHRRHLFRLRSARLALAGPAAVSLPDELLDSDKALRFDDLPIAAKTKKALREELEVQDMTEVQVIAIPAILDGADVVVRAPTGTGKTLAFLVPIVEQLLRRPRDKREGVGALILSPTRELAMQTAAAAEQLLAQHSDLGSYCMIGASDIYDETSALQSEFIDIVVATPGRIDDHFRNSDGFADLFSGLQVLVLDEADRLLNGFRPQVMEILRRLPLPQDRQGMLFSATFPDDISEIAALALRPGYRLIDTMHGQVTPSLVGQYYAVFPQEQMVSALWAVLQQELALNPGTAKVMVFFTTARITQYFAQVFRKARMDILELHSRHTQDYRTASANAFWTSPTGILFSTDVSARGLDYPEVTSVIHFGAPSSADRYVHRTGRTGRMGKSGRSITLLHDFERSFLDSFQDLPLEHLDVDALISSSPPPPILMAPLDDLRVGQAYKAWLGYYKYFCEGLGWDDAQLVHHAGRFAAAIGSLGADGSHPPLRKVTAEKLGLARAAGLNLVDRLPFQAAHKAEELRQERQLRSIDQELERLMEGGGVAEPPRPNAHKLWQEKERAKAEAPKPKRTSSWPSGGSKHPPKGAPDSVLMNSRLAAVAAVESSRGRKDQAPQES</sequence>
<dbReference type="SMART" id="SM00490">
    <property type="entry name" value="HELICc"/>
    <property type="match status" value="1"/>
</dbReference>
<evidence type="ECO:0000256" key="5">
    <source>
        <dbReference type="ARBA" id="ARBA00022884"/>
    </source>
</evidence>
<comment type="domain">
    <text evidence="7">The Q motif is unique to and characteristic of the DEAD box family of RNA helicases and controls ATP binding and hydrolysis.</text>
</comment>
<feature type="compositionally biased region" description="Basic and acidic residues" evidence="8">
    <location>
        <begin position="698"/>
        <end position="709"/>
    </location>
</feature>